<name>U4V9X0_9HYPH</name>
<evidence type="ECO:0000256" key="1">
    <source>
        <dbReference type="ARBA" id="ARBA00006484"/>
    </source>
</evidence>
<sequence>MVEGTIFKGQRWLITGASSGIGLEVTKLLLQHGAKVAAIVRNPQKINALHQEYPKALALLQLDLSETSKVAGCVQSAINSMGRIDTALSTAGYALVGAAEELGEHAITKQINVNLVAPIFLAKAILPHFRELKTGRFLQLSSEGGQMAYPAAAIYHASKWGGLEGFFEALSMEVKGLGIAVTLIEPGRIQTEFDNNAVVVEPQSEDYRSSAVGTYFKLLSMGRFPMIGDPRKVAEAILDLSQQEDPPLRLVLGSDSYKNINRALKKRLSKVEQQKDTSSQTDR</sequence>
<dbReference type="EMBL" id="ASXJ01000378">
    <property type="protein sequence ID" value="ERL99505.1"/>
    <property type="molecule type" value="Genomic_DNA"/>
</dbReference>
<evidence type="ECO:0000256" key="3">
    <source>
        <dbReference type="SAM" id="Coils"/>
    </source>
</evidence>
<dbReference type="Proteomes" id="UP000016842">
    <property type="component" value="Unassembled WGS sequence"/>
</dbReference>
<evidence type="ECO:0000313" key="5">
    <source>
        <dbReference type="Proteomes" id="UP000016842"/>
    </source>
</evidence>
<gene>
    <name evidence="4" type="ORF">Q644_10770</name>
</gene>
<dbReference type="InterPro" id="IPR002347">
    <property type="entry name" value="SDR_fam"/>
</dbReference>
<dbReference type="InterPro" id="IPR036291">
    <property type="entry name" value="NAD(P)-bd_dom_sf"/>
</dbReference>
<evidence type="ECO:0000313" key="4">
    <source>
        <dbReference type="EMBL" id="ERL99505.1"/>
    </source>
</evidence>
<dbReference type="GO" id="GO:0016491">
    <property type="term" value="F:oxidoreductase activity"/>
    <property type="evidence" value="ECO:0007669"/>
    <property type="project" value="UniProtKB-KW"/>
</dbReference>
<comment type="similarity">
    <text evidence="1">Belongs to the short-chain dehydrogenases/reductases (SDR) family.</text>
</comment>
<feature type="coiled-coil region" evidence="3">
    <location>
        <begin position="254"/>
        <end position="281"/>
    </location>
</feature>
<protein>
    <recommendedName>
        <fullName evidence="6">SDR family oxidoreductase</fullName>
    </recommendedName>
</protein>
<dbReference type="PANTHER" id="PTHR43976:SF16">
    <property type="entry name" value="SHORT-CHAIN DEHYDROGENASE_REDUCTASE FAMILY PROTEIN"/>
    <property type="match status" value="1"/>
</dbReference>
<dbReference type="AlphaFoldDB" id="U4V9X0"/>
<evidence type="ECO:0000256" key="2">
    <source>
        <dbReference type="ARBA" id="ARBA00023002"/>
    </source>
</evidence>
<evidence type="ECO:0008006" key="6">
    <source>
        <dbReference type="Google" id="ProtNLM"/>
    </source>
</evidence>
<keyword evidence="2" id="KW-0560">Oxidoreductase</keyword>
<proteinExistence type="inferred from homology"/>
<dbReference type="PRINTS" id="PR00081">
    <property type="entry name" value="GDHRDH"/>
</dbReference>
<reference evidence="4 5" key="1">
    <citation type="journal article" date="2014" name="FEMS Microbiol. Lett.">
        <title>Genome sequencing analysis reveals virulence-related gene content of Ochrobactrum intermedium strain 229E, a urease-positive strain isolated from the human gastric niche.</title>
        <authorList>
            <person name="Kulkarni G.J."/>
            <person name="Shetty S."/>
            <person name="Dharne M.S."/>
            <person name="Shouche Y.S."/>
        </authorList>
    </citation>
    <scope>NUCLEOTIDE SEQUENCE [LARGE SCALE GENOMIC DNA]</scope>
    <source>
        <strain evidence="4 5">229E</strain>
    </source>
</reference>
<dbReference type="NCBIfam" id="NF005065">
    <property type="entry name" value="PRK06482.1"/>
    <property type="match status" value="1"/>
</dbReference>
<dbReference type="InterPro" id="IPR051911">
    <property type="entry name" value="SDR_oxidoreductase"/>
</dbReference>
<dbReference type="Gene3D" id="3.40.50.720">
    <property type="entry name" value="NAD(P)-binding Rossmann-like Domain"/>
    <property type="match status" value="1"/>
</dbReference>
<dbReference type="SUPFAM" id="SSF51735">
    <property type="entry name" value="NAD(P)-binding Rossmann-fold domains"/>
    <property type="match status" value="1"/>
</dbReference>
<dbReference type="PATRIC" id="fig|1337887.3.peg.5643"/>
<keyword evidence="3" id="KW-0175">Coiled coil</keyword>
<comment type="caution">
    <text evidence="4">The sequence shown here is derived from an EMBL/GenBank/DDBJ whole genome shotgun (WGS) entry which is preliminary data.</text>
</comment>
<dbReference type="Pfam" id="PF00106">
    <property type="entry name" value="adh_short"/>
    <property type="match status" value="1"/>
</dbReference>
<dbReference type="PANTHER" id="PTHR43976">
    <property type="entry name" value="SHORT CHAIN DEHYDROGENASE"/>
    <property type="match status" value="1"/>
</dbReference>
<accession>U4V9X0</accession>
<organism evidence="4 5">
    <name type="scientific">Brucella intermedia 229E</name>
    <dbReference type="NCBI Taxonomy" id="1337887"/>
    <lineage>
        <taxon>Bacteria</taxon>
        <taxon>Pseudomonadati</taxon>
        <taxon>Pseudomonadota</taxon>
        <taxon>Alphaproteobacteria</taxon>
        <taxon>Hyphomicrobiales</taxon>
        <taxon>Brucellaceae</taxon>
        <taxon>Brucella/Ochrobactrum group</taxon>
        <taxon>Brucella</taxon>
    </lineage>
</organism>